<comment type="caution">
    <text evidence="2">The sequence shown here is derived from an EMBL/GenBank/DDBJ whole genome shotgun (WGS) entry which is preliminary data.</text>
</comment>
<feature type="domain" description="Protein ENHANCED DISEASE RESISTANCE 2 C-terminal" evidence="1">
    <location>
        <begin position="292"/>
        <end position="533"/>
    </location>
</feature>
<evidence type="ECO:0000259" key="1">
    <source>
        <dbReference type="Pfam" id="PF07059"/>
    </source>
</evidence>
<accession>A0ABC8T8M1</accession>
<dbReference type="AlphaFoldDB" id="A0ABC8T8M1"/>
<organism evidence="2 3">
    <name type="scientific">Ilex paraguariensis</name>
    <name type="common">yerba mate</name>
    <dbReference type="NCBI Taxonomy" id="185542"/>
    <lineage>
        <taxon>Eukaryota</taxon>
        <taxon>Viridiplantae</taxon>
        <taxon>Streptophyta</taxon>
        <taxon>Embryophyta</taxon>
        <taxon>Tracheophyta</taxon>
        <taxon>Spermatophyta</taxon>
        <taxon>Magnoliopsida</taxon>
        <taxon>eudicotyledons</taxon>
        <taxon>Gunneridae</taxon>
        <taxon>Pentapetalae</taxon>
        <taxon>asterids</taxon>
        <taxon>campanulids</taxon>
        <taxon>Aquifoliales</taxon>
        <taxon>Aquifoliaceae</taxon>
        <taxon>Ilex</taxon>
    </lineage>
</organism>
<dbReference type="Pfam" id="PF07059">
    <property type="entry name" value="EDR2_C"/>
    <property type="match status" value="1"/>
</dbReference>
<keyword evidence="3" id="KW-1185">Reference proteome</keyword>
<dbReference type="PANTHER" id="PTHR31558:SF40">
    <property type="entry name" value="EXPRESSED PROTEIN"/>
    <property type="match status" value="1"/>
</dbReference>
<protein>
    <recommendedName>
        <fullName evidence="1">Protein ENHANCED DISEASE RESISTANCE 2 C-terminal domain-containing protein</fullName>
    </recommendedName>
</protein>
<gene>
    <name evidence="2" type="ORF">ILEXP_LOCUS32451</name>
</gene>
<name>A0ABC8T8M1_9AQUA</name>
<evidence type="ECO:0000313" key="2">
    <source>
        <dbReference type="EMBL" id="CAK9163408.1"/>
    </source>
</evidence>
<evidence type="ECO:0000313" key="3">
    <source>
        <dbReference type="Proteomes" id="UP001642360"/>
    </source>
</evidence>
<dbReference type="InterPro" id="IPR009769">
    <property type="entry name" value="EDR2_C"/>
</dbReference>
<reference evidence="2 3" key="1">
    <citation type="submission" date="2024-02" db="EMBL/GenBank/DDBJ databases">
        <authorList>
            <person name="Vignale AGUSTIN F."/>
            <person name="Sosa J E."/>
            <person name="Modenutti C."/>
        </authorList>
    </citation>
    <scope>NUCLEOTIDE SEQUENCE [LARGE SCALE GENOMIC DNA]</scope>
</reference>
<sequence>MSSSIPVAPVERLSDAENCAGDFSVREFVHVDFQNGATTTCKRSEVANLTIQLTQLHWNCNQIDAKGTCQEEAWFDSVSILESDSDDDFISVHGDFFPSLGNATGIIPDDQITPYGSTSYLAENGCKYDTLYGTHLDIDGGKTDRVLGKDELKESNRYSLLGSTRDHDLSCLVMVDEGCTERRKILDNSYGSFSGRKDGLFNFEGKVQESNLKYCLPRLIPLDIDDENRPPSSPGSASKRKKSTVILLAVKRKPHNGDQVAECCPSKRFLYHLKAGLLVPHSTEEKPNPGCWSPVAPSVFKLRGENYFRDRRKHPAPNFSPYSPVGMDLFVCSRKIHHIAQHLELPFARTHNKVPPLLIINIQLPSYPASMFLGDSDGEGMSLVIYFKLSESFDKDISPHFYDCIKRLVLDERERVKGFAKDSTVPFRERLKILVGVVNTEDLLLNSTEKKLLHAYNDKPVLSRPQHAFYRGPNYFEIDLDVHRFSYISRKGLDTFRERLKHGILDLGLTIQAQKPEELPEKVLCCVRLNKIDFVNHGQIPRIINPTDGD</sequence>
<proteinExistence type="predicted"/>
<dbReference type="Proteomes" id="UP001642360">
    <property type="component" value="Unassembled WGS sequence"/>
</dbReference>
<dbReference type="PANTHER" id="PTHR31558">
    <property type="entry name" value="CW14 PROTEIN"/>
    <property type="match status" value="1"/>
</dbReference>
<dbReference type="EMBL" id="CAUOFW020004021">
    <property type="protein sequence ID" value="CAK9163408.1"/>
    <property type="molecule type" value="Genomic_DNA"/>
</dbReference>